<dbReference type="STRING" id="75913.A0A0K0FYF8"/>
<dbReference type="GO" id="GO:0005543">
    <property type="term" value="F:phospholipid binding"/>
    <property type="evidence" value="ECO:0007669"/>
    <property type="project" value="TreeGrafter"/>
</dbReference>
<dbReference type="Pfam" id="PF00168">
    <property type="entry name" value="C2"/>
    <property type="match status" value="2"/>
</dbReference>
<name>A0A0K0FYF8_STRVS</name>
<dbReference type="InterPro" id="IPR035892">
    <property type="entry name" value="C2_domain_sf"/>
</dbReference>
<reference evidence="2" key="1">
    <citation type="submission" date="2014-07" db="EMBL/GenBank/DDBJ databases">
        <authorList>
            <person name="Martin A.A"/>
            <person name="De Silva N."/>
        </authorList>
    </citation>
    <scope>NUCLEOTIDE SEQUENCE</scope>
</reference>
<dbReference type="PROSITE" id="PS50004">
    <property type="entry name" value="C2"/>
    <property type="match status" value="1"/>
</dbReference>
<dbReference type="InterPro" id="IPR043541">
    <property type="entry name" value="SYT14/14L/16"/>
</dbReference>
<protein>
    <submittedName>
        <fullName evidence="3">AT15369p (inferred by orthology to a D. melanogaster protein)</fullName>
    </submittedName>
</protein>
<dbReference type="WBParaSite" id="SVE_1748400.2">
    <property type="protein sequence ID" value="SVE_1748400.2"/>
    <property type="gene ID" value="SVE_1748400"/>
</dbReference>
<evidence type="ECO:0000259" key="1">
    <source>
        <dbReference type="PROSITE" id="PS50004"/>
    </source>
</evidence>
<dbReference type="SMART" id="SM00239">
    <property type="entry name" value="C2"/>
    <property type="match status" value="2"/>
</dbReference>
<keyword evidence="2" id="KW-1185">Reference proteome</keyword>
<dbReference type="InterPro" id="IPR000008">
    <property type="entry name" value="C2_dom"/>
</dbReference>
<feature type="domain" description="C2" evidence="1">
    <location>
        <begin position="423"/>
        <end position="559"/>
    </location>
</feature>
<organism evidence="2 3">
    <name type="scientific">Strongyloides venezuelensis</name>
    <name type="common">Threadworm</name>
    <dbReference type="NCBI Taxonomy" id="75913"/>
    <lineage>
        <taxon>Eukaryota</taxon>
        <taxon>Metazoa</taxon>
        <taxon>Ecdysozoa</taxon>
        <taxon>Nematoda</taxon>
        <taxon>Chromadorea</taxon>
        <taxon>Rhabditida</taxon>
        <taxon>Tylenchina</taxon>
        <taxon>Panagrolaimomorpha</taxon>
        <taxon>Strongyloidoidea</taxon>
        <taxon>Strongyloididae</taxon>
        <taxon>Strongyloides</taxon>
    </lineage>
</organism>
<dbReference type="PANTHER" id="PTHR46129:SF2">
    <property type="entry name" value="SYNAPTOTAGMIN 14, ISOFORM D"/>
    <property type="match status" value="1"/>
</dbReference>
<accession>A0A0K0FYF8</accession>
<reference evidence="3" key="2">
    <citation type="submission" date="2015-08" db="UniProtKB">
        <authorList>
            <consortium name="WormBaseParasite"/>
        </authorList>
    </citation>
    <scope>IDENTIFICATION</scope>
</reference>
<evidence type="ECO:0000313" key="3">
    <source>
        <dbReference type="WBParaSite" id="SVE_1748400.2"/>
    </source>
</evidence>
<dbReference type="SUPFAM" id="SSF49562">
    <property type="entry name" value="C2 domain (Calcium/lipid-binding domain, CaLB)"/>
    <property type="match status" value="2"/>
</dbReference>
<dbReference type="PANTHER" id="PTHR46129">
    <property type="entry name" value="SYNAPTOTAGMIN 14, ISOFORM D"/>
    <property type="match status" value="1"/>
</dbReference>
<dbReference type="AlphaFoldDB" id="A0A0K0FYF8"/>
<evidence type="ECO:0000313" key="2">
    <source>
        <dbReference type="Proteomes" id="UP000035680"/>
    </source>
</evidence>
<sequence length="620" mass="70778">MYKYFSCYSCPGFIYTFARIFLFSSSSKRNSEKPNEWKDYGSYGYGEEEKIMNHDKKKNIKNSSINKNRKIDDDNSLIPYSEWQMERKKRNEKYNQVEDKTSVKITEKHIHFNEKNVRNKECLIIPISLNISNIPEIIKEEIDDMTSFSTFPYSDNQENLLNSLRMSEKIKVVNGKKMNKEARLRVISLYNKKKSQIEITIVEGIHMPFDKSQIRVSFIGKKILKVCTPFIEGWNPKFNQTFILNLEDEDLPNSVIVFRIYTNSKTSQSTDSILKVEATEGKAPIPEEINVLSIAECTLPLSLVDIKDGSETLHNLKLHAVQEKNRGSVPNINVKEFDRMTIGQRKRSNSASENNFKFQTPISPMRQNYHLNDRTSPIPPNTPKGRGSIFERNSNMHTGNGSRRGSTVDESGRFCSLPMDSDTKAELLVTLCYTSSSGQLVVGIEKASANVGAWGVKAPETFVKVTLLTQFQEEVGKQKTNIFKESFTPIYDSTFAFEIPKADIESHSLLIQVFTHCGLLRRRALLGQVILGEAASSPEAQDHWDDMIKGDSITLSKWHTLQGRDEINVIKDNFMIIRCLCAFNFSTTVNKMLSKEGSVNLKKNVYIYINSIYGKLTKLI</sequence>
<dbReference type="Proteomes" id="UP000035680">
    <property type="component" value="Unassembled WGS sequence"/>
</dbReference>
<dbReference type="Gene3D" id="2.60.40.150">
    <property type="entry name" value="C2 domain"/>
    <property type="match status" value="2"/>
</dbReference>
<proteinExistence type="predicted"/>